<dbReference type="AlphaFoldDB" id="A0A8J4H4G0"/>
<keyword evidence="3" id="KW-1185">Reference proteome</keyword>
<reference evidence="2" key="1">
    <citation type="submission" date="2021-04" db="EMBL/GenBank/DDBJ databases">
        <title>Draft genome sequence of Xylanibacillus composti strain K13.</title>
        <authorList>
            <person name="Uke A."/>
            <person name="Chhe C."/>
            <person name="Baramee S."/>
            <person name="Kosugi A."/>
        </authorList>
    </citation>
    <scope>NUCLEOTIDE SEQUENCE</scope>
    <source>
        <strain evidence="2">K13</strain>
    </source>
</reference>
<dbReference type="Proteomes" id="UP000677918">
    <property type="component" value="Unassembled WGS sequence"/>
</dbReference>
<dbReference type="RefSeq" id="WP_213412214.1">
    <property type="nucleotide sequence ID" value="NZ_BOVK01000027.1"/>
</dbReference>
<accession>A0A8J4H4G0</accession>
<comment type="caution">
    <text evidence="2">The sequence shown here is derived from an EMBL/GenBank/DDBJ whole genome shotgun (WGS) entry which is preliminary data.</text>
</comment>
<feature type="transmembrane region" description="Helical" evidence="1">
    <location>
        <begin position="86"/>
        <end position="107"/>
    </location>
</feature>
<dbReference type="EMBL" id="BOVK01000027">
    <property type="protein sequence ID" value="GIQ69416.1"/>
    <property type="molecule type" value="Genomic_DNA"/>
</dbReference>
<keyword evidence="1" id="KW-0812">Transmembrane</keyword>
<keyword evidence="1" id="KW-1133">Transmembrane helix</keyword>
<name>A0A8J4H4G0_9BACL</name>
<keyword evidence="1" id="KW-0472">Membrane</keyword>
<sequence length="122" mass="13868">MWFIFSSVLLTSMLVLFGKRVCKTTHAYTAGVFFLFCVTAVASVCLSQTYILSVTPGYHDGIGISNRVAQWIIGETHWSSALFWQYFTLSVYVALGLLLVSVVLFLWESRLAWKQRENRSES</sequence>
<proteinExistence type="predicted"/>
<organism evidence="2 3">
    <name type="scientific">Xylanibacillus composti</name>
    <dbReference type="NCBI Taxonomy" id="1572762"/>
    <lineage>
        <taxon>Bacteria</taxon>
        <taxon>Bacillati</taxon>
        <taxon>Bacillota</taxon>
        <taxon>Bacilli</taxon>
        <taxon>Bacillales</taxon>
        <taxon>Paenibacillaceae</taxon>
        <taxon>Xylanibacillus</taxon>
    </lineage>
</organism>
<protein>
    <submittedName>
        <fullName evidence="2">Uncharacterized protein</fullName>
    </submittedName>
</protein>
<gene>
    <name evidence="2" type="ORF">XYCOK13_22400</name>
</gene>
<evidence type="ECO:0000313" key="3">
    <source>
        <dbReference type="Proteomes" id="UP000677918"/>
    </source>
</evidence>
<evidence type="ECO:0000313" key="2">
    <source>
        <dbReference type="EMBL" id="GIQ69416.1"/>
    </source>
</evidence>
<evidence type="ECO:0000256" key="1">
    <source>
        <dbReference type="SAM" id="Phobius"/>
    </source>
</evidence>
<feature type="transmembrane region" description="Helical" evidence="1">
    <location>
        <begin position="28"/>
        <end position="46"/>
    </location>
</feature>